<keyword evidence="7" id="KW-0131">Cell cycle</keyword>
<evidence type="ECO:0000256" key="1">
    <source>
        <dbReference type="ARBA" id="ARBA00004370"/>
    </source>
</evidence>
<feature type="compositionally biased region" description="Low complexity" evidence="8">
    <location>
        <begin position="23"/>
        <end position="43"/>
    </location>
</feature>
<sequence>MSRHGRPHQPRFGDPAGDGTENSAGDSTADSAAHSAADPTADGGAPGPAGGTVPGTSARTAPEPVPGRPASPGPGDPPRSGSSASGGTAPQGGRVRVNDGTKVTPLAGEDELEEVPGAGGRFSAWRRHRQERAATRTLTASRLPPQNEPARAGSTAAGSTAAGSTAVGSTAAGSTAVGATVVAFPASPGVRRRRRRIGAVLGVLAALAVLAGVLFLSPALAVRDVSVRGAELTDPARVESALEVYRGVPLTRISKQEVREQVGRIPQVRSIEVLLEPPHHLVVTLHERVPVAAIEAGDEFVVVDSEGVELMTAGSAEETGVPVVTGGREVLESERFEAIADVLAALPESVLAQLRTASAESLSSVELAFTDGRTVVWGTAEDSELKSQVLRELVEARGAGSGVETYDVSSATRPVVR</sequence>
<dbReference type="Pfam" id="PF08478">
    <property type="entry name" value="POTRA_1"/>
    <property type="match status" value="1"/>
</dbReference>
<proteinExistence type="predicted"/>
<feature type="domain" description="POTRA" evidence="10">
    <location>
        <begin position="220"/>
        <end position="288"/>
    </location>
</feature>
<keyword evidence="2" id="KW-1003">Cell membrane</keyword>
<dbReference type="InterPro" id="IPR013685">
    <property type="entry name" value="POTRA_FtsQ_type"/>
</dbReference>
<keyword evidence="5 9" id="KW-1133">Transmembrane helix</keyword>
<name>A0ABP4WDU5_9MICC</name>
<evidence type="ECO:0000313" key="11">
    <source>
        <dbReference type="EMBL" id="GAA1752478.1"/>
    </source>
</evidence>
<evidence type="ECO:0000256" key="4">
    <source>
        <dbReference type="ARBA" id="ARBA00022692"/>
    </source>
</evidence>
<keyword evidence="6 9" id="KW-0472">Membrane</keyword>
<protein>
    <recommendedName>
        <fullName evidence="10">POTRA domain-containing protein</fullName>
    </recommendedName>
</protein>
<evidence type="ECO:0000256" key="8">
    <source>
        <dbReference type="SAM" id="MobiDB-lite"/>
    </source>
</evidence>
<keyword evidence="4 9" id="KW-0812">Transmembrane</keyword>
<evidence type="ECO:0000256" key="2">
    <source>
        <dbReference type="ARBA" id="ARBA00022475"/>
    </source>
</evidence>
<dbReference type="PROSITE" id="PS51779">
    <property type="entry name" value="POTRA"/>
    <property type="match status" value="1"/>
</dbReference>
<feature type="region of interest" description="Disordered" evidence="8">
    <location>
        <begin position="1"/>
        <end position="167"/>
    </location>
</feature>
<accession>A0ABP4WDU5</accession>
<keyword evidence="12" id="KW-1185">Reference proteome</keyword>
<feature type="transmembrane region" description="Helical" evidence="9">
    <location>
        <begin position="197"/>
        <end position="216"/>
    </location>
</feature>
<comment type="caution">
    <text evidence="11">The sequence shown here is derived from an EMBL/GenBank/DDBJ whole genome shotgun (WGS) entry which is preliminary data.</text>
</comment>
<dbReference type="InterPro" id="IPR005548">
    <property type="entry name" value="Cell_div_FtsQ/DivIB_C"/>
</dbReference>
<evidence type="ECO:0000259" key="10">
    <source>
        <dbReference type="PROSITE" id="PS51779"/>
    </source>
</evidence>
<dbReference type="Proteomes" id="UP001501204">
    <property type="component" value="Unassembled WGS sequence"/>
</dbReference>
<feature type="compositionally biased region" description="Low complexity" evidence="8">
    <location>
        <begin position="78"/>
        <end position="93"/>
    </location>
</feature>
<dbReference type="PANTHER" id="PTHR37820:SF1">
    <property type="entry name" value="CELL DIVISION PROTEIN FTSQ"/>
    <property type="match status" value="1"/>
</dbReference>
<keyword evidence="3" id="KW-0132">Cell division</keyword>
<dbReference type="PANTHER" id="PTHR37820">
    <property type="entry name" value="CELL DIVISION PROTEIN DIVIB"/>
    <property type="match status" value="1"/>
</dbReference>
<evidence type="ECO:0000256" key="7">
    <source>
        <dbReference type="ARBA" id="ARBA00023306"/>
    </source>
</evidence>
<dbReference type="InterPro" id="IPR034746">
    <property type="entry name" value="POTRA"/>
</dbReference>
<feature type="compositionally biased region" description="Pro residues" evidence="8">
    <location>
        <begin position="63"/>
        <end position="77"/>
    </location>
</feature>
<dbReference type="Pfam" id="PF03799">
    <property type="entry name" value="FtsQ_DivIB_C"/>
    <property type="match status" value="1"/>
</dbReference>
<organism evidence="11 12">
    <name type="scientific">Kocuria aegyptia</name>
    <dbReference type="NCBI Taxonomy" id="330943"/>
    <lineage>
        <taxon>Bacteria</taxon>
        <taxon>Bacillati</taxon>
        <taxon>Actinomycetota</taxon>
        <taxon>Actinomycetes</taxon>
        <taxon>Micrococcales</taxon>
        <taxon>Micrococcaceae</taxon>
        <taxon>Kocuria</taxon>
    </lineage>
</organism>
<feature type="compositionally biased region" description="Low complexity" evidence="8">
    <location>
        <begin position="152"/>
        <end position="167"/>
    </location>
</feature>
<dbReference type="EMBL" id="BAAAOA010000010">
    <property type="protein sequence ID" value="GAA1752478.1"/>
    <property type="molecule type" value="Genomic_DNA"/>
</dbReference>
<evidence type="ECO:0000256" key="6">
    <source>
        <dbReference type="ARBA" id="ARBA00023136"/>
    </source>
</evidence>
<dbReference type="RefSeq" id="WP_344120232.1">
    <property type="nucleotide sequence ID" value="NZ_BAAAOA010000010.1"/>
</dbReference>
<feature type="compositionally biased region" description="Gly residues" evidence="8">
    <location>
        <begin position="44"/>
        <end position="53"/>
    </location>
</feature>
<gene>
    <name evidence="11" type="ORF">GCM10009767_09400</name>
</gene>
<evidence type="ECO:0000256" key="9">
    <source>
        <dbReference type="SAM" id="Phobius"/>
    </source>
</evidence>
<comment type="subcellular location">
    <subcellularLocation>
        <location evidence="1">Membrane</location>
    </subcellularLocation>
</comment>
<reference evidence="12" key="1">
    <citation type="journal article" date="2019" name="Int. J. Syst. Evol. Microbiol.">
        <title>The Global Catalogue of Microorganisms (GCM) 10K type strain sequencing project: providing services to taxonomists for standard genome sequencing and annotation.</title>
        <authorList>
            <consortium name="The Broad Institute Genomics Platform"/>
            <consortium name="The Broad Institute Genome Sequencing Center for Infectious Disease"/>
            <person name="Wu L."/>
            <person name="Ma J."/>
        </authorList>
    </citation>
    <scope>NUCLEOTIDE SEQUENCE [LARGE SCALE GENOMIC DNA]</scope>
    <source>
        <strain evidence="12">JCM 14735</strain>
    </source>
</reference>
<evidence type="ECO:0000256" key="3">
    <source>
        <dbReference type="ARBA" id="ARBA00022618"/>
    </source>
</evidence>
<evidence type="ECO:0000313" key="12">
    <source>
        <dbReference type="Proteomes" id="UP001501204"/>
    </source>
</evidence>
<evidence type="ECO:0000256" key="5">
    <source>
        <dbReference type="ARBA" id="ARBA00022989"/>
    </source>
</evidence>
<dbReference type="InterPro" id="IPR050487">
    <property type="entry name" value="FtsQ_DivIB"/>
</dbReference>